<reference evidence="2 3" key="1">
    <citation type="journal article" date="2020" name="Nat. Commun.">
        <title>Donkey genomes provide new insights into domestication and selection for coat color.</title>
        <authorList>
            <person name="Wang"/>
            <person name="C."/>
            <person name="Li"/>
            <person name="H."/>
            <person name="Guo"/>
            <person name="Y."/>
            <person name="Huang"/>
            <person name="J."/>
            <person name="Sun"/>
            <person name="Y."/>
            <person name="Min"/>
            <person name="J."/>
            <person name="Wang"/>
            <person name="J."/>
            <person name="Fang"/>
            <person name="X."/>
            <person name="Zhao"/>
            <person name="Z."/>
            <person name="Wang"/>
            <person name="S."/>
            <person name="Zhang"/>
            <person name="Y."/>
            <person name="Liu"/>
            <person name="Q."/>
            <person name="Jiang"/>
            <person name="Q."/>
            <person name="Wang"/>
            <person name="X."/>
            <person name="Guo"/>
            <person name="Y."/>
            <person name="Yang"/>
            <person name="C."/>
            <person name="Wang"/>
            <person name="Y."/>
            <person name="Tian"/>
            <person name="F."/>
            <person name="Zhuang"/>
            <person name="G."/>
            <person name="Fan"/>
            <person name="Y."/>
            <person name="Gao"/>
            <person name="Q."/>
            <person name="Li"/>
            <person name="Y."/>
            <person name="Ju"/>
            <person name="Z."/>
            <person name="Li"/>
            <person name="J."/>
            <person name="Li"/>
            <person name="R."/>
            <person name="Hou"/>
            <person name="M."/>
            <person name="Yang"/>
            <person name="G."/>
            <person name="Liu"/>
            <person name="G."/>
            <person name="Liu"/>
            <person name="W."/>
            <person name="Guo"/>
            <person name="J."/>
            <person name="Pan"/>
            <person name="S."/>
            <person name="Fan"/>
            <person name="G."/>
            <person name="Zhang"/>
            <person name="W."/>
            <person name="Zhang"/>
            <person name="R."/>
            <person name="Yu"/>
            <person name="J."/>
            <person name="Zhang"/>
            <person name="X."/>
            <person name="Yin"/>
            <person name="Q."/>
            <person name="Ji"/>
            <person name="C."/>
            <person name="Jin"/>
            <person name="Y."/>
            <person name="Yue"/>
            <person name="G."/>
            <person name="Liu"/>
            <person name="M."/>
            <person name="Xu"/>
            <person name="J."/>
            <person name="Liu"/>
            <person name="S."/>
            <person name="Jordana"/>
            <person name="J."/>
            <person name="Noce"/>
            <person name="A."/>
            <person name="Amills"/>
            <person name="M."/>
            <person name="Wu"/>
            <person name="D.D."/>
            <person name="Li"/>
            <person name="S."/>
            <person name="Zhou"/>
            <person name="X. and Zhong"/>
            <person name="J."/>
        </authorList>
    </citation>
    <scope>NUCLEOTIDE SEQUENCE [LARGE SCALE GENOMIC DNA]</scope>
</reference>
<sequence length="175" mass="20210">MSIPVAPHPCLHLVLSVFRVLAILTGVQWYLIVLICNSLMKYGVEHLPTLIFQCMSSLVKCRFRSFAYFLIMWFVFLLLNSNSSLSILDNSPFSEVSFANIFSQSVTRLLILLTVSFVKQKFLILIQSGSPVLSFMDMYSFSKWNYYYLLAYLTDRFGMKLFSFFFKTQGSVACF</sequence>
<dbReference type="AlphaFoldDB" id="A0A9L0JH39"/>
<accession>A0A9L0JH39</accession>
<dbReference type="Ensembl" id="ENSEAST00005059614.1">
    <property type="protein sequence ID" value="ENSEASP00005052641.1"/>
    <property type="gene ID" value="ENSEASG00005037589.1"/>
</dbReference>
<reference evidence="2" key="3">
    <citation type="submission" date="2025-09" db="UniProtKB">
        <authorList>
            <consortium name="Ensembl"/>
        </authorList>
    </citation>
    <scope>IDENTIFICATION</scope>
</reference>
<keyword evidence="1" id="KW-0812">Transmembrane</keyword>
<evidence type="ECO:0000313" key="2">
    <source>
        <dbReference type="Ensembl" id="ENSEASP00005052641.1"/>
    </source>
</evidence>
<keyword evidence="1" id="KW-1133">Transmembrane helix</keyword>
<reference evidence="2" key="2">
    <citation type="submission" date="2025-08" db="UniProtKB">
        <authorList>
            <consortium name="Ensembl"/>
        </authorList>
    </citation>
    <scope>IDENTIFICATION</scope>
</reference>
<name>A0A9L0JH39_EQUAS</name>
<keyword evidence="1" id="KW-0472">Membrane</keyword>
<proteinExistence type="predicted"/>
<dbReference type="GeneTree" id="ENSGT01090000261244"/>
<evidence type="ECO:0000313" key="3">
    <source>
        <dbReference type="Proteomes" id="UP000694387"/>
    </source>
</evidence>
<dbReference type="Proteomes" id="UP000694387">
    <property type="component" value="Chromosome 13"/>
</dbReference>
<keyword evidence="3" id="KW-1185">Reference proteome</keyword>
<feature type="transmembrane region" description="Helical" evidence="1">
    <location>
        <begin position="61"/>
        <end position="79"/>
    </location>
</feature>
<organism evidence="2 3">
    <name type="scientific">Equus asinus</name>
    <name type="common">Donkey</name>
    <name type="synonym">Equus africanus asinus</name>
    <dbReference type="NCBI Taxonomy" id="9793"/>
    <lineage>
        <taxon>Eukaryota</taxon>
        <taxon>Metazoa</taxon>
        <taxon>Chordata</taxon>
        <taxon>Craniata</taxon>
        <taxon>Vertebrata</taxon>
        <taxon>Euteleostomi</taxon>
        <taxon>Mammalia</taxon>
        <taxon>Eutheria</taxon>
        <taxon>Laurasiatheria</taxon>
        <taxon>Perissodactyla</taxon>
        <taxon>Equidae</taxon>
        <taxon>Equus</taxon>
    </lineage>
</organism>
<feature type="transmembrane region" description="Helical" evidence="1">
    <location>
        <begin position="20"/>
        <end position="40"/>
    </location>
</feature>
<protein>
    <submittedName>
        <fullName evidence="2">Uncharacterized protein</fullName>
    </submittedName>
</protein>
<evidence type="ECO:0000256" key="1">
    <source>
        <dbReference type="SAM" id="Phobius"/>
    </source>
</evidence>